<feature type="region of interest" description="Disordered" evidence="1">
    <location>
        <begin position="264"/>
        <end position="367"/>
    </location>
</feature>
<feature type="compositionally biased region" description="Polar residues" evidence="1">
    <location>
        <begin position="297"/>
        <end position="308"/>
    </location>
</feature>
<feature type="compositionally biased region" description="Basic residues" evidence="1">
    <location>
        <begin position="354"/>
        <end position="367"/>
    </location>
</feature>
<dbReference type="EMBL" id="JARJCW010000085">
    <property type="protein sequence ID" value="KAJ7196279.1"/>
    <property type="molecule type" value="Genomic_DNA"/>
</dbReference>
<organism evidence="2 3">
    <name type="scientific">Mycena pura</name>
    <dbReference type="NCBI Taxonomy" id="153505"/>
    <lineage>
        <taxon>Eukaryota</taxon>
        <taxon>Fungi</taxon>
        <taxon>Dikarya</taxon>
        <taxon>Basidiomycota</taxon>
        <taxon>Agaricomycotina</taxon>
        <taxon>Agaricomycetes</taxon>
        <taxon>Agaricomycetidae</taxon>
        <taxon>Agaricales</taxon>
        <taxon>Marasmiineae</taxon>
        <taxon>Mycenaceae</taxon>
        <taxon>Mycena</taxon>
    </lineage>
</organism>
<evidence type="ECO:0000313" key="2">
    <source>
        <dbReference type="EMBL" id="KAJ7196279.1"/>
    </source>
</evidence>
<proteinExistence type="predicted"/>
<keyword evidence="3" id="KW-1185">Reference proteome</keyword>
<dbReference type="Proteomes" id="UP001219525">
    <property type="component" value="Unassembled WGS sequence"/>
</dbReference>
<dbReference type="AlphaFoldDB" id="A0AAD6Y8I1"/>
<evidence type="ECO:0000313" key="3">
    <source>
        <dbReference type="Proteomes" id="UP001219525"/>
    </source>
</evidence>
<accession>A0AAD6Y8I1</accession>
<feature type="region of interest" description="Disordered" evidence="1">
    <location>
        <begin position="195"/>
        <end position="218"/>
    </location>
</feature>
<comment type="caution">
    <text evidence="2">The sequence shown here is derived from an EMBL/GenBank/DDBJ whole genome shotgun (WGS) entry which is preliminary data.</text>
</comment>
<sequence>MAATGSRALVHGEGTVRGDMSAKASEKNQMAVSGRTPSARKFLCSAGSYGVSELGDAGDMRERGGDGGATDVIGSRGYSWMVRVHRLSSQQIVLRMARHGKGRWGAESIEGPLGAARGEIRGVETNGPSAEKVSQEAGARRSGGVGARRQQRQWLSLVARRAKKSAGPKPREVQTGWGVDLQTMEAVRNPARSQSGGLLVRGRGGHADTGGGDQQPREIIPLQGGEELVVKVVTSTYATCTGGPSRTYVGVRISDVLEEDVEALDTPRTRGRQNETTSERKRSRIVTHKTYAPRVQEISSRSTPSQSHSAFRRTAASTRRKGQMNKEGPTLTGSAHPAPAESHTSPACYVSRLSRARVRVPRRNRRA</sequence>
<gene>
    <name evidence="2" type="ORF">GGX14DRAFT_403481</name>
</gene>
<evidence type="ECO:0000256" key="1">
    <source>
        <dbReference type="SAM" id="MobiDB-lite"/>
    </source>
</evidence>
<feature type="region of interest" description="Disordered" evidence="1">
    <location>
        <begin position="125"/>
        <end position="146"/>
    </location>
</feature>
<feature type="region of interest" description="Disordered" evidence="1">
    <location>
        <begin position="1"/>
        <end position="36"/>
    </location>
</feature>
<name>A0AAD6Y8I1_9AGAR</name>
<protein>
    <submittedName>
        <fullName evidence="2">Uncharacterized protein</fullName>
    </submittedName>
</protein>
<reference evidence="2" key="1">
    <citation type="submission" date="2023-03" db="EMBL/GenBank/DDBJ databases">
        <title>Massive genome expansion in bonnet fungi (Mycena s.s.) driven by repeated elements and novel gene families across ecological guilds.</title>
        <authorList>
            <consortium name="Lawrence Berkeley National Laboratory"/>
            <person name="Harder C.B."/>
            <person name="Miyauchi S."/>
            <person name="Viragh M."/>
            <person name="Kuo A."/>
            <person name="Thoen E."/>
            <person name="Andreopoulos B."/>
            <person name="Lu D."/>
            <person name="Skrede I."/>
            <person name="Drula E."/>
            <person name="Henrissat B."/>
            <person name="Morin E."/>
            <person name="Kohler A."/>
            <person name="Barry K."/>
            <person name="LaButti K."/>
            <person name="Morin E."/>
            <person name="Salamov A."/>
            <person name="Lipzen A."/>
            <person name="Mereny Z."/>
            <person name="Hegedus B."/>
            <person name="Baldrian P."/>
            <person name="Stursova M."/>
            <person name="Weitz H."/>
            <person name="Taylor A."/>
            <person name="Grigoriev I.V."/>
            <person name="Nagy L.G."/>
            <person name="Martin F."/>
            <person name="Kauserud H."/>
        </authorList>
    </citation>
    <scope>NUCLEOTIDE SEQUENCE</scope>
    <source>
        <strain evidence="2">9144</strain>
    </source>
</reference>